<feature type="transmembrane region" description="Helical" evidence="1">
    <location>
        <begin position="6"/>
        <end position="24"/>
    </location>
</feature>
<organism evidence="2 3">
    <name type="scientific">Streptococcus equinus</name>
    <name type="common">Streptococcus bovis</name>
    <dbReference type="NCBI Taxonomy" id="1335"/>
    <lineage>
        <taxon>Bacteria</taxon>
        <taxon>Bacillati</taxon>
        <taxon>Bacillota</taxon>
        <taxon>Bacilli</taxon>
        <taxon>Lactobacillales</taxon>
        <taxon>Streptococcaceae</taxon>
        <taxon>Streptococcus</taxon>
    </lineage>
</organism>
<proteinExistence type="predicted"/>
<name>A0A1H0ZM93_STREI</name>
<keyword evidence="1" id="KW-0812">Transmembrane</keyword>
<evidence type="ECO:0000313" key="3">
    <source>
        <dbReference type="Proteomes" id="UP000182870"/>
    </source>
</evidence>
<evidence type="ECO:0000313" key="2">
    <source>
        <dbReference type="EMBL" id="SDQ28512.1"/>
    </source>
</evidence>
<reference evidence="2 3" key="1">
    <citation type="submission" date="2016-10" db="EMBL/GenBank/DDBJ databases">
        <authorList>
            <person name="de Groot N.N."/>
        </authorList>
    </citation>
    <scope>NUCLEOTIDE SEQUENCE [LARGE SCALE GENOMIC DNA]</scope>
    <source>
        <strain evidence="2 3">Sb05</strain>
    </source>
</reference>
<feature type="transmembrane region" description="Helical" evidence="1">
    <location>
        <begin position="47"/>
        <end position="65"/>
    </location>
</feature>
<dbReference type="Proteomes" id="UP000182870">
    <property type="component" value="Unassembled WGS sequence"/>
</dbReference>
<dbReference type="AlphaFoldDB" id="A0A1H0ZM93"/>
<keyword evidence="1" id="KW-0472">Membrane</keyword>
<evidence type="ECO:0000256" key="1">
    <source>
        <dbReference type="SAM" id="Phobius"/>
    </source>
</evidence>
<dbReference type="EMBL" id="FNKE01000001">
    <property type="protein sequence ID" value="SDQ28512.1"/>
    <property type="molecule type" value="Genomic_DNA"/>
</dbReference>
<sequence length="71" mass="8186">MCYSIFIILYCVILAIIAIDGFSIKKSRKTSTYVCFLIFYSLTQKEGTTTPLSIVCLLVLMLIYYENRDIN</sequence>
<keyword evidence="1" id="KW-1133">Transmembrane helix</keyword>
<accession>A0A1H0ZM93</accession>
<protein>
    <submittedName>
        <fullName evidence="2">Uncharacterized protein</fullName>
    </submittedName>
</protein>
<gene>
    <name evidence="2" type="ORF">SAMN05216392_1331</name>
</gene>